<evidence type="ECO:0000313" key="1">
    <source>
        <dbReference type="EMBL" id="OCA92914.1"/>
    </source>
</evidence>
<proteinExistence type="predicted"/>
<accession>A0A1B9BA08</accession>
<organism evidence="1 2">
    <name type="scientific">Pseudobacillus wudalianchiensis</name>
    <dbReference type="NCBI Taxonomy" id="1743143"/>
    <lineage>
        <taxon>Bacteria</taxon>
        <taxon>Bacillati</taxon>
        <taxon>Bacillota</taxon>
        <taxon>Bacilli</taxon>
        <taxon>Bacillales</taxon>
        <taxon>Bacillaceae</taxon>
        <taxon>Pseudobacillus</taxon>
    </lineage>
</organism>
<gene>
    <name evidence="1" type="ORF">A8F95_04300</name>
</gene>
<keyword evidence="2" id="KW-1185">Reference proteome</keyword>
<dbReference type="EMBL" id="MAYT01000001">
    <property type="protein sequence ID" value="OCA92914.1"/>
    <property type="molecule type" value="Genomic_DNA"/>
</dbReference>
<sequence>MNPAVEERIHLNDLSFIRLCSENYGINKGIYNTIDAWFYSQGVTNILDRRKNILFFLDYLQRKNGESRSKQKFGNGGLTMNLREYFTGTYSKTASNF</sequence>
<name>A0A1B9BA08_9BACI</name>
<reference evidence="2" key="1">
    <citation type="submission" date="2016-05" db="EMBL/GenBank/DDBJ databases">
        <authorList>
            <person name="Liu B."/>
            <person name="Wang J."/>
            <person name="Zhu Y."/>
            <person name="Liu G."/>
            <person name="Chen Q."/>
            <person name="Chen Z."/>
            <person name="Lan J."/>
            <person name="Che J."/>
            <person name="Ge C."/>
            <person name="Shi H."/>
            <person name="Pan Z."/>
            <person name="Liu X."/>
        </authorList>
    </citation>
    <scope>NUCLEOTIDE SEQUENCE [LARGE SCALE GENOMIC DNA]</scope>
    <source>
        <strain evidence="2">FJAT-27215</strain>
    </source>
</reference>
<comment type="caution">
    <text evidence="1">The sequence shown here is derived from an EMBL/GenBank/DDBJ whole genome shotgun (WGS) entry which is preliminary data.</text>
</comment>
<evidence type="ECO:0000313" key="2">
    <source>
        <dbReference type="Proteomes" id="UP000092578"/>
    </source>
</evidence>
<dbReference type="Proteomes" id="UP000092578">
    <property type="component" value="Unassembled WGS sequence"/>
</dbReference>
<protein>
    <submittedName>
        <fullName evidence="1">Uncharacterized protein</fullName>
    </submittedName>
</protein>
<dbReference type="RefSeq" id="WP_065409369.1">
    <property type="nucleotide sequence ID" value="NZ_MAYT01000001.1"/>
</dbReference>
<dbReference type="AlphaFoldDB" id="A0A1B9BA08"/>